<feature type="transmembrane region" description="Helical" evidence="1">
    <location>
        <begin position="53"/>
        <end position="79"/>
    </location>
</feature>
<dbReference type="EMBL" id="CYXT01000017">
    <property type="protein sequence ID" value="CUN04140.1"/>
    <property type="molecule type" value="Genomic_DNA"/>
</dbReference>
<sequence length="110" mass="12857">MENIKHWMDIIVGITILYTSLVEVFLKHSLMDDPDTGNIATRFFKKKFHKFELIICFCSVVPIIGQIYALILSLVAIYFDKNNFIIIIRDGKKSSTLREFIVQKMQEKLD</sequence>
<keyword evidence="1" id="KW-1133">Transmembrane helix</keyword>
<organism evidence="2 3">
    <name type="scientific">Anaerostipes hadrus</name>
    <dbReference type="NCBI Taxonomy" id="649756"/>
    <lineage>
        <taxon>Bacteria</taxon>
        <taxon>Bacillati</taxon>
        <taxon>Bacillota</taxon>
        <taxon>Clostridia</taxon>
        <taxon>Lachnospirales</taxon>
        <taxon>Lachnospiraceae</taxon>
        <taxon>Anaerostipes</taxon>
    </lineage>
</organism>
<dbReference type="RefSeq" id="WP_044923429.1">
    <property type="nucleotide sequence ID" value="NZ_CYXT01000017.1"/>
</dbReference>
<protein>
    <submittedName>
        <fullName evidence="2">Uncharacterized protein</fullName>
    </submittedName>
</protein>
<evidence type="ECO:0000313" key="3">
    <source>
        <dbReference type="Proteomes" id="UP000095598"/>
    </source>
</evidence>
<evidence type="ECO:0000256" key="1">
    <source>
        <dbReference type="SAM" id="Phobius"/>
    </source>
</evidence>
<evidence type="ECO:0000313" key="2">
    <source>
        <dbReference type="EMBL" id="CUN04140.1"/>
    </source>
</evidence>
<keyword evidence="1" id="KW-0472">Membrane</keyword>
<name>A0A173TP06_ANAHA</name>
<accession>A0A173TP06</accession>
<keyword evidence="1" id="KW-0812">Transmembrane</keyword>
<dbReference type="Proteomes" id="UP000095598">
    <property type="component" value="Unassembled WGS sequence"/>
</dbReference>
<feature type="transmembrane region" description="Helical" evidence="1">
    <location>
        <begin position="6"/>
        <end position="26"/>
    </location>
</feature>
<gene>
    <name evidence="2" type="ORF">ERS852425_02240</name>
</gene>
<dbReference type="AlphaFoldDB" id="A0A173TP06"/>
<reference evidence="2 3" key="1">
    <citation type="submission" date="2015-09" db="EMBL/GenBank/DDBJ databases">
        <authorList>
            <consortium name="Pathogen Informatics"/>
        </authorList>
    </citation>
    <scope>NUCLEOTIDE SEQUENCE [LARGE SCALE GENOMIC DNA]</scope>
    <source>
        <strain evidence="2 3">2789STDY5608868</strain>
    </source>
</reference>
<proteinExistence type="predicted"/>